<evidence type="ECO:0000256" key="9">
    <source>
        <dbReference type="ARBA" id="ARBA00049244"/>
    </source>
</evidence>
<dbReference type="InterPro" id="IPR004013">
    <property type="entry name" value="PHP_dom"/>
</dbReference>
<evidence type="ECO:0000256" key="5">
    <source>
        <dbReference type="ARBA" id="ARBA00022679"/>
    </source>
</evidence>
<dbReference type="EC" id="2.7.7.7" evidence="2"/>
<dbReference type="Pfam" id="PF01336">
    <property type="entry name" value="tRNA_anti-codon"/>
    <property type="match status" value="1"/>
</dbReference>
<dbReference type="Proteomes" id="UP001410394">
    <property type="component" value="Unassembled WGS sequence"/>
</dbReference>
<proteinExistence type="predicted"/>
<dbReference type="CDD" id="cd07433">
    <property type="entry name" value="PHP_PolIIIA_DnaE1"/>
    <property type="match status" value="1"/>
</dbReference>
<dbReference type="InterPro" id="IPR029460">
    <property type="entry name" value="DNAPol_HHH"/>
</dbReference>
<keyword evidence="7" id="KW-0235">DNA replication</keyword>
<dbReference type="EMBL" id="JBDIVE010000002">
    <property type="protein sequence ID" value="MEN3068191.1"/>
    <property type="molecule type" value="Genomic_DNA"/>
</dbReference>
<dbReference type="Gene3D" id="1.10.10.1600">
    <property type="entry name" value="Bacterial DNA polymerase III alpha subunit, thumb domain"/>
    <property type="match status" value="1"/>
</dbReference>
<evidence type="ECO:0000256" key="6">
    <source>
        <dbReference type="ARBA" id="ARBA00022695"/>
    </source>
</evidence>
<accession>A0ABU9YWW3</accession>
<keyword evidence="8" id="KW-0239">DNA-directed DNA polymerase</keyword>
<organism evidence="11 12">
    <name type="scientific">Uliginosibacterium sediminicola</name>
    <dbReference type="NCBI Taxonomy" id="2024550"/>
    <lineage>
        <taxon>Bacteria</taxon>
        <taxon>Pseudomonadati</taxon>
        <taxon>Pseudomonadota</taxon>
        <taxon>Betaproteobacteria</taxon>
        <taxon>Rhodocyclales</taxon>
        <taxon>Zoogloeaceae</taxon>
        <taxon>Uliginosibacterium</taxon>
    </lineage>
</organism>
<dbReference type="Pfam" id="PF14579">
    <property type="entry name" value="HHH_6"/>
    <property type="match status" value="1"/>
</dbReference>
<dbReference type="Gene3D" id="1.10.150.870">
    <property type="match status" value="1"/>
</dbReference>
<evidence type="ECO:0000313" key="12">
    <source>
        <dbReference type="Proteomes" id="UP001410394"/>
    </source>
</evidence>
<keyword evidence="4" id="KW-0963">Cytoplasm</keyword>
<dbReference type="Gene3D" id="3.20.20.140">
    <property type="entry name" value="Metal-dependent hydrolases"/>
    <property type="match status" value="1"/>
</dbReference>
<dbReference type="InterPro" id="IPR004805">
    <property type="entry name" value="DnaE2/DnaE/PolC"/>
</dbReference>
<evidence type="ECO:0000313" key="11">
    <source>
        <dbReference type="EMBL" id="MEN3068191.1"/>
    </source>
</evidence>
<keyword evidence="6 11" id="KW-0548">Nucleotidyltransferase</keyword>
<sequence length="1178" mass="129458">MNPELPAVDTPPPSPAFVHLRLHTEFSIEDGITRVDDAIAAAVQDGMPALGISDLANLFGMVKHYKGCRGAGVKPVIGVDAWISNEVERDKPSRVLLLVKHREGYRQLCELLSRAFLENKHRGRAELKKEWLDAAAVSGLICLSGAQQGDIGSALAAGNYSSAQALARDWAARFPESFYIEVQRASHAGTEAYISDALQLASQLELPVVATHPIQFLKREDFKAHEARVCIAQGYVLSDNRRPKLFTEEQYFKSQAEMQALFADIPEALENAVEIAKRCSLTVTLGKNFLPQFPTPEGMTLDDFLVAEAKKGLENRLAQLYPNAEERERERPRYEDRLKFETDTIVQMGFPGYFLIVADFIRWGKANGVPIGPGRGSGAGSLVAYSLDITDLDPTAYALLFERFLNPERVSMPDFDIDFCQEKRYMVIDYVRQRYGEDAVSQIATFGTMASKAVVRDVGRVLDLPYGLCDRLSKLIPVVQNKPLGLEEAREQEPAINQMMSEEGDGESITELWELALPLEGMTRGVGMHAGGVLIAPGKITDFCPIYLADGADATTVSQFDKDDVEAVGLVKFDFLGLRNLTIIDLALDYVERLSGARPNLMALGFEDPAAYQILKDANTTAIFQVESDGMKKLLKKLGPDRFEDIIAVLALYRPGPLGSGMVDDFILRKQGKQAIDYFHPDLKACLEPTYGVIVYQEQVMQISQIIGGYTLGGADMLRRAMGKKKPEEMAKHRATIAEGAAKKGYDPALAEQLFDLMTKFAEYGFNKSHTAAYAVVTYQTAWLKAHHCSAFMAATMSSDMDNTDTVKIFFEDTIANGIVVLPPDVNHSQYRFEPTDAKTIRYGLGGVKGVGEPAVKSILAARQSGGAFKDLFDFCLRVDRRAVNRRAVEALIRAGALDEIAPRTPDGKAHRAKLLATVGVAMEAADQAAASAGQGGLFDMGDGPSAIAPEYVEARPWTERQQLTEEKTAIGFFLSGHPFNSFRDEVRRFVRMPLSRLEPKREPQMLAGIVAAQRTKIGQRGKMTFVTLDDGSAQYDVTVYAETLEANKGKILNDEVLIVEAKVSNDDFSGGYRIVADKLMSLADARGRYARGLSLRINGEVAASGGARAAADRLQQLLAVYRGKPADGASPVRLRYRNGVAEADLPLGDGWCVRIDDKLLESLRDWLSSESVEVVYA</sequence>
<dbReference type="InterPro" id="IPR004365">
    <property type="entry name" value="NA-bd_OB_tRNA"/>
</dbReference>
<dbReference type="CDD" id="cd04485">
    <property type="entry name" value="DnaE_OBF"/>
    <property type="match status" value="1"/>
</dbReference>
<dbReference type="NCBIfam" id="TIGR00594">
    <property type="entry name" value="polc"/>
    <property type="match status" value="1"/>
</dbReference>
<dbReference type="Pfam" id="PF02811">
    <property type="entry name" value="PHP"/>
    <property type="match status" value="1"/>
</dbReference>
<evidence type="ECO:0000256" key="2">
    <source>
        <dbReference type="ARBA" id="ARBA00012417"/>
    </source>
</evidence>
<evidence type="ECO:0000256" key="4">
    <source>
        <dbReference type="ARBA" id="ARBA00022490"/>
    </source>
</evidence>
<comment type="subcellular location">
    <subcellularLocation>
        <location evidence="1">Cytoplasm</location>
    </subcellularLocation>
</comment>
<evidence type="ECO:0000256" key="1">
    <source>
        <dbReference type="ARBA" id="ARBA00004496"/>
    </source>
</evidence>
<dbReference type="InterPro" id="IPR040982">
    <property type="entry name" value="DNA_pol3_finger"/>
</dbReference>
<reference evidence="11 12" key="1">
    <citation type="journal article" date="2018" name="Int. J. Syst. Evol. Microbiol.">
        <title>Uliginosibacterium sediminicola sp. nov., isolated from freshwater sediment.</title>
        <authorList>
            <person name="Hwang W.M."/>
            <person name="Kim S.M."/>
            <person name="Kang K."/>
            <person name="Ahn T.Y."/>
        </authorList>
    </citation>
    <scope>NUCLEOTIDE SEQUENCE [LARGE SCALE GENOMIC DNA]</scope>
    <source>
        <strain evidence="11 12">M1-21</strain>
    </source>
</reference>
<evidence type="ECO:0000256" key="7">
    <source>
        <dbReference type="ARBA" id="ARBA00022705"/>
    </source>
</evidence>
<protein>
    <recommendedName>
        <fullName evidence="3">DNA polymerase III subunit alpha</fullName>
        <ecNumber evidence="2">2.7.7.7</ecNumber>
    </recommendedName>
</protein>
<name>A0ABU9YWW3_9RHOO</name>
<evidence type="ECO:0000256" key="8">
    <source>
        <dbReference type="ARBA" id="ARBA00022932"/>
    </source>
</evidence>
<keyword evidence="12" id="KW-1185">Reference proteome</keyword>
<evidence type="ECO:0000256" key="3">
    <source>
        <dbReference type="ARBA" id="ARBA00019114"/>
    </source>
</evidence>
<keyword evidence="5 11" id="KW-0808">Transferase</keyword>
<dbReference type="GO" id="GO:0003887">
    <property type="term" value="F:DNA-directed DNA polymerase activity"/>
    <property type="evidence" value="ECO:0007669"/>
    <property type="project" value="UniProtKB-EC"/>
</dbReference>
<comment type="catalytic activity">
    <reaction evidence="9">
        <text>DNA(n) + a 2'-deoxyribonucleoside 5'-triphosphate = DNA(n+1) + diphosphate</text>
        <dbReference type="Rhea" id="RHEA:22508"/>
        <dbReference type="Rhea" id="RHEA-COMP:17339"/>
        <dbReference type="Rhea" id="RHEA-COMP:17340"/>
        <dbReference type="ChEBI" id="CHEBI:33019"/>
        <dbReference type="ChEBI" id="CHEBI:61560"/>
        <dbReference type="ChEBI" id="CHEBI:173112"/>
        <dbReference type="EC" id="2.7.7.7"/>
    </reaction>
</comment>
<dbReference type="NCBIfam" id="NF004226">
    <property type="entry name" value="PRK05673.1"/>
    <property type="match status" value="1"/>
</dbReference>
<dbReference type="InterPro" id="IPR011708">
    <property type="entry name" value="DNA_pol3_alpha_NTPase_dom"/>
</dbReference>
<dbReference type="InterPro" id="IPR016195">
    <property type="entry name" value="Pol/histidinol_Pase-like"/>
</dbReference>
<dbReference type="InterPro" id="IPR049821">
    <property type="entry name" value="PolIIIA_DnaE1_PHP"/>
</dbReference>
<dbReference type="SMART" id="SM00481">
    <property type="entry name" value="POLIIIAc"/>
    <property type="match status" value="1"/>
</dbReference>
<dbReference type="InterPro" id="IPR048472">
    <property type="entry name" value="DNA_pol_IIIA_C"/>
</dbReference>
<dbReference type="InterPro" id="IPR003141">
    <property type="entry name" value="Pol/His_phosphatase_N"/>
</dbReference>
<gene>
    <name evidence="11" type="primary">dnaE</name>
    <name evidence="11" type="ORF">ABDB84_06845</name>
</gene>
<dbReference type="Pfam" id="PF20914">
    <property type="entry name" value="DNA_pol_IIIA_C"/>
    <property type="match status" value="1"/>
</dbReference>
<dbReference type="Pfam" id="PF07733">
    <property type="entry name" value="DNA_pol3_alpha"/>
    <property type="match status" value="1"/>
</dbReference>
<comment type="caution">
    <text evidence="11">The sequence shown here is derived from an EMBL/GenBank/DDBJ whole genome shotgun (WGS) entry which is preliminary data.</text>
</comment>
<dbReference type="RefSeq" id="WP_345918950.1">
    <property type="nucleotide sequence ID" value="NZ_JBDIVE010000002.1"/>
</dbReference>
<dbReference type="Pfam" id="PF17657">
    <property type="entry name" value="DNA_pol3_finger"/>
    <property type="match status" value="1"/>
</dbReference>
<dbReference type="SUPFAM" id="SSF89550">
    <property type="entry name" value="PHP domain-like"/>
    <property type="match status" value="1"/>
</dbReference>
<feature type="domain" description="Polymerase/histidinol phosphatase N-terminal" evidence="10">
    <location>
        <begin position="18"/>
        <end position="85"/>
    </location>
</feature>
<dbReference type="InterPro" id="IPR041931">
    <property type="entry name" value="DNA_pol3_alpha_thumb_dom"/>
</dbReference>
<evidence type="ECO:0000259" key="10">
    <source>
        <dbReference type="SMART" id="SM00481"/>
    </source>
</evidence>
<dbReference type="PANTHER" id="PTHR32294:SF0">
    <property type="entry name" value="DNA POLYMERASE III SUBUNIT ALPHA"/>
    <property type="match status" value="1"/>
</dbReference>
<dbReference type="PANTHER" id="PTHR32294">
    <property type="entry name" value="DNA POLYMERASE III SUBUNIT ALPHA"/>
    <property type="match status" value="1"/>
</dbReference>